<proteinExistence type="predicted"/>
<dbReference type="EMBL" id="CAJVQB010059508">
    <property type="protein sequence ID" value="CAG8839024.1"/>
    <property type="molecule type" value="Genomic_DNA"/>
</dbReference>
<comment type="caution">
    <text evidence="1">The sequence shown here is derived from an EMBL/GenBank/DDBJ whole genome shotgun (WGS) entry which is preliminary data.</text>
</comment>
<protein>
    <submittedName>
        <fullName evidence="1">27533_t:CDS:1</fullName>
    </submittedName>
</protein>
<name>A0ABN7WSU6_GIGMA</name>
<reference evidence="1 2" key="1">
    <citation type="submission" date="2021-06" db="EMBL/GenBank/DDBJ databases">
        <authorList>
            <person name="Kallberg Y."/>
            <person name="Tangrot J."/>
            <person name="Rosling A."/>
        </authorList>
    </citation>
    <scope>NUCLEOTIDE SEQUENCE [LARGE SCALE GENOMIC DNA]</scope>
    <source>
        <strain evidence="1 2">120-4 pot B 10/14</strain>
    </source>
</reference>
<feature type="non-terminal residue" evidence="1">
    <location>
        <position position="1"/>
    </location>
</feature>
<evidence type="ECO:0000313" key="2">
    <source>
        <dbReference type="Proteomes" id="UP000789901"/>
    </source>
</evidence>
<organism evidence="1 2">
    <name type="scientific">Gigaspora margarita</name>
    <dbReference type="NCBI Taxonomy" id="4874"/>
    <lineage>
        <taxon>Eukaryota</taxon>
        <taxon>Fungi</taxon>
        <taxon>Fungi incertae sedis</taxon>
        <taxon>Mucoromycota</taxon>
        <taxon>Glomeromycotina</taxon>
        <taxon>Glomeromycetes</taxon>
        <taxon>Diversisporales</taxon>
        <taxon>Gigasporaceae</taxon>
        <taxon>Gigaspora</taxon>
    </lineage>
</organism>
<sequence>FRDAALIATFLWKSFNHTDQKGQKLIIQIRRYNTGFSPYDLSDILEIDTQFYVRLTVNKLESMVKIRTYYMANIKSKLDNYGKNTETELQDAVNIFAVAEIMDLEDFFENKTLVNSTSMPNNPTSMDYSPKELVNRFLAKELALTQN</sequence>
<accession>A0ABN7WSU6</accession>
<dbReference type="Proteomes" id="UP000789901">
    <property type="component" value="Unassembled WGS sequence"/>
</dbReference>
<evidence type="ECO:0000313" key="1">
    <source>
        <dbReference type="EMBL" id="CAG8839024.1"/>
    </source>
</evidence>
<keyword evidence="2" id="KW-1185">Reference proteome</keyword>
<gene>
    <name evidence="1" type="ORF">GMARGA_LOCUS34262</name>
</gene>